<name>A0ABT2GM83_9MICO</name>
<evidence type="ECO:0000313" key="5">
    <source>
        <dbReference type="Proteomes" id="UP001165584"/>
    </source>
</evidence>
<keyword evidence="2 4" id="KW-0418">Kinase</keyword>
<comment type="caution">
    <text evidence="4">The sequence shown here is derived from an EMBL/GenBank/DDBJ whole genome shotgun (WGS) entry which is preliminary data.</text>
</comment>
<dbReference type="RefSeq" id="WP_259505505.1">
    <property type="nucleotide sequence ID" value="NZ_JANLCM010000001.1"/>
</dbReference>
<accession>A0ABT2GM83</accession>
<evidence type="ECO:0000313" key="4">
    <source>
        <dbReference type="EMBL" id="MCS5717341.1"/>
    </source>
</evidence>
<keyword evidence="5" id="KW-1185">Reference proteome</keyword>
<evidence type="ECO:0000256" key="1">
    <source>
        <dbReference type="ARBA" id="ARBA00022679"/>
    </source>
</evidence>
<evidence type="ECO:0000256" key="2">
    <source>
        <dbReference type="ARBA" id="ARBA00022777"/>
    </source>
</evidence>
<gene>
    <name evidence="4" type="primary">dhaL</name>
    <name evidence="4" type="ORF">N1027_04230</name>
</gene>
<protein>
    <submittedName>
        <fullName evidence="4">Dihydroxyacetone kinase subunit DhaL</fullName>
    </submittedName>
</protein>
<dbReference type="PROSITE" id="PS51480">
    <property type="entry name" value="DHAL"/>
    <property type="match status" value="1"/>
</dbReference>
<dbReference type="NCBIfam" id="TIGR02365">
    <property type="entry name" value="dha_L_ycgS"/>
    <property type="match status" value="1"/>
</dbReference>
<dbReference type="PANTHER" id="PTHR28629:SF4">
    <property type="entry name" value="TRIOKINASE_FMN CYCLASE"/>
    <property type="match status" value="1"/>
</dbReference>
<dbReference type="Gene3D" id="1.25.40.340">
    <property type="match status" value="1"/>
</dbReference>
<dbReference type="SMART" id="SM01120">
    <property type="entry name" value="Dak2"/>
    <property type="match status" value="1"/>
</dbReference>
<dbReference type="InterPro" id="IPR004007">
    <property type="entry name" value="DhaL_dom"/>
</dbReference>
<feature type="domain" description="DhaL" evidence="3">
    <location>
        <begin position="7"/>
        <end position="207"/>
    </location>
</feature>
<keyword evidence="1" id="KW-0808">Transferase</keyword>
<dbReference type="GO" id="GO:0016301">
    <property type="term" value="F:kinase activity"/>
    <property type="evidence" value="ECO:0007669"/>
    <property type="project" value="UniProtKB-KW"/>
</dbReference>
<dbReference type="Proteomes" id="UP001165584">
    <property type="component" value="Unassembled WGS sequence"/>
</dbReference>
<evidence type="ECO:0000259" key="3">
    <source>
        <dbReference type="PROSITE" id="PS51480"/>
    </source>
</evidence>
<dbReference type="Pfam" id="PF02734">
    <property type="entry name" value="Dak2"/>
    <property type="match status" value="1"/>
</dbReference>
<reference evidence="4" key="1">
    <citation type="submission" date="2022-08" db="EMBL/GenBank/DDBJ databases">
        <authorList>
            <person name="Deng Y."/>
            <person name="Han X.-F."/>
            <person name="Zhang Y.-Q."/>
        </authorList>
    </citation>
    <scope>NUCLEOTIDE SEQUENCE</scope>
    <source>
        <strain evidence="4">CPCC 205763</strain>
    </source>
</reference>
<proteinExistence type="predicted"/>
<dbReference type="PANTHER" id="PTHR28629">
    <property type="entry name" value="TRIOKINASE/FMN CYCLASE"/>
    <property type="match status" value="1"/>
</dbReference>
<dbReference type="SUPFAM" id="SSF101473">
    <property type="entry name" value="DhaL-like"/>
    <property type="match status" value="1"/>
</dbReference>
<organism evidence="4 5">
    <name type="scientific">Herbiconiux aconitum</name>
    <dbReference type="NCBI Taxonomy" id="2970913"/>
    <lineage>
        <taxon>Bacteria</taxon>
        <taxon>Bacillati</taxon>
        <taxon>Actinomycetota</taxon>
        <taxon>Actinomycetes</taxon>
        <taxon>Micrococcales</taxon>
        <taxon>Microbacteriaceae</taxon>
        <taxon>Herbiconiux</taxon>
    </lineage>
</organism>
<dbReference type="InterPro" id="IPR012737">
    <property type="entry name" value="DhaK_L_YcgS"/>
</dbReference>
<dbReference type="EMBL" id="JANLCM010000001">
    <property type="protein sequence ID" value="MCS5717341.1"/>
    <property type="molecule type" value="Genomic_DNA"/>
</dbReference>
<sequence>MTSTSFADTEFVVRTIAQTCLDNEKEFGDLDSVVGDGDFGYSLARGFEVVTKDWDSYDRTDIGTFLQKIAVAVTSRIGGTSGPIWGTAFIRAGGVAKGRDEISGTDVVAMLRASIEGIKARGNADVGDKTLLDALVPMTDALERAVASGATSGEAVAAAAVAARESADATSTMIAKRGRASYSGERSIGSPDAGAVAVAVILERLDSVWATKP</sequence>
<dbReference type="InterPro" id="IPR036117">
    <property type="entry name" value="DhaL_dom_sf"/>
</dbReference>
<dbReference type="InterPro" id="IPR050861">
    <property type="entry name" value="Dihydroxyacetone_Kinase"/>
</dbReference>